<dbReference type="Gene3D" id="2.40.128.130">
    <property type="entry name" value="Autotransporter beta-domain"/>
    <property type="match status" value="1"/>
</dbReference>
<gene>
    <name evidence="1" type="ORF">DUB47_25680</name>
</gene>
<feature type="non-terminal residue" evidence="1">
    <location>
        <position position="1"/>
    </location>
</feature>
<organism evidence="1">
    <name type="scientific">Salmonella enterica subsp. enterica serovar Heidelberg</name>
    <dbReference type="NCBI Taxonomy" id="611"/>
    <lineage>
        <taxon>Bacteria</taxon>
        <taxon>Pseudomonadati</taxon>
        <taxon>Pseudomonadota</taxon>
        <taxon>Gammaproteobacteria</taxon>
        <taxon>Enterobacterales</taxon>
        <taxon>Enterobacteriaceae</taxon>
        <taxon>Salmonella</taxon>
    </lineage>
</organism>
<protein>
    <submittedName>
        <fullName evidence="1">Autotransporter outer membrane beta-barrel domain-containing protein</fullName>
    </submittedName>
</protein>
<proteinExistence type="predicted"/>
<evidence type="ECO:0000313" key="1">
    <source>
        <dbReference type="EMBL" id="EBX9824785.1"/>
    </source>
</evidence>
<dbReference type="NCBIfam" id="TIGR01414">
    <property type="entry name" value="autotrans_barl"/>
    <property type="match status" value="1"/>
</dbReference>
<dbReference type="EMBL" id="AAHMUO010000465">
    <property type="protein sequence ID" value="EBX9824785.1"/>
    <property type="molecule type" value="Genomic_DNA"/>
</dbReference>
<accession>A0A5W7ZVZ2</accession>
<feature type="non-terminal residue" evidence="1">
    <location>
        <position position="80"/>
    </location>
</feature>
<dbReference type="GO" id="GO:0019867">
    <property type="term" value="C:outer membrane"/>
    <property type="evidence" value="ECO:0007669"/>
    <property type="project" value="InterPro"/>
</dbReference>
<dbReference type="InterPro" id="IPR006315">
    <property type="entry name" value="OM_autotransptr_brl_dom"/>
</dbReference>
<dbReference type="InterPro" id="IPR036709">
    <property type="entry name" value="Autotransporte_beta_dom_sf"/>
</dbReference>
<name>A0A5W7ZVZ2_SALET</name>
<reference evidence="1" key="1">
    <citation type="submission" date="2018-07" db="EMBL/GenBank/DDBJ databases">
        <authorList>
            <person name="Ashton P.M."/>
            <person name="Dallman T."/>
            <person name="Nair S."/>
            <person name="De Pinna E."/>
            <person name="Peters T."/>
            <person name="Grant K."/>
        </authorList>
    </citation>
    <scope>NUCLEOTIDE SEQUENCE</scope>
    <source>
        <strain evidence="1">366325</strain>
    </source>
</reference>
<dbReference type="AlphaFoldDB" id="A0A5W7ZVZ2"/>
<comment type="caution">
    <text evidence="1">The sequence shown here is derived from an EMBL/GenBank/DDBJ whole genome shotgun (WGS) entry which is preliminary data.</text>
</comment>
<dbReference type="SUPFAM" id="SSF103515">
    <property type="entry name" value="Autotransporter"/>
    <property type="match status" value="1"/>
</dbReference>
<sequence length="80" mass="8745">HPIIGRAGFKLSYLVPGTESWKPYFRADVINDFSNSKNVKIEGVSFKTGKNGGKFNTVIGASGMLSPDLSLYGELSSYQR</sequence>